<proteinExistence type="predicted"/>
<reference evidence="3" key="1">
    <citation type="journal article" date="2013" name="Proc. Natl. Acad. Sci. U.S.A.">
        <title>Genome structure and metabolic features in the red seaweed Chondrus crispus shed light on evolution of the Archaeplastida.</title>
        <authorList>
            <person name="Collen J."/>
            <person name="Porcel B."/>
            <person name="Carre W."/>
            <person name="Ball S.G."/>
            <person name="Chaparro C."/>
            <person name="Tonon T."/>
            <person name="Barbeyron T."/>
            <person name="Michel G."/>
            <person name="Noel B."/>
            <person name="Valentin K."/>
            <person name="Elias M."/>
            <person name="Artiguenave F."/>
            <person name="Arun A."/>
            <person name="Aury J.M."/>
            <person name="Barbosa-Neto J.F."/>
            <person name="Bothwell J.H."/>
            <person name="Bouget F.Y."/>
            <person name="Brillet L."/>
            <person name="Cabello-Hurtado F."/>
            <person name="Capella-Gutierrez S."/>
            <person name="Charrier B."/>
            <person name="Cladiere L."/>
            <person name="Cock J.M."/>
            <person name="Coelho S.M."/>
            <person name="Colleoni C."/>
            <person name="Czjzek M."/>
            <person name="Da Silva C."/>
            <person name="Delage L."/>
            <person name="Denoeud F."/>
            <person name="Deschamps P."/>
            <person name="Dittami S.M."/>
            <person name="Gabaldon T."/>
            <person name="Gachon C.M."/>
            <person name="Groisillier A."/>
            <person name="Herve C."/>
            <person name="Jabbari K."/>
            <person name="Katinka M."/>
            <person name="Kloareg B."/>
            <person name="Kowalczyk N."/>
            <person name="Labadie K."/>
            <person name="Leblanc C."/>
            <person name="Lopez P.J."/>
            <person name="McLachlan D.H."/>
            <person name="Meslet-Cladiere L."/>
            <person name="Moustafa A."/>
            <person name="Nehr Z."/>
            <person name="Nyvall Collen P."/>
            <person name="Panaud O."/>
            <person name="Partensky F."/>
            <person name="Poulain J."/>
            <person name="Rensing S.A."/>
            <person name="Rousvoal S."/>
            <person name="Samson G."/>
            <person name="Symeonidi A."/>
            <person name="Weissenbach J."/>
            <person name="Zambounis A."/>
            <person name="Wincker P."/>
            <person name="Boyen C."/>
        </authorList>
    </citation>
    <scope>NUCLEOTIDE SEQUENCE [LARGE SCALE GENOMIC DNA]</scope>
    <source>
        <strain evidence="3">cv. Stackhouse</strain>
    </source>
</reference>
<evidence type="ECO:0000256" key="1">
    <source>
        <dbReference type="SAM" id="MobiDB-lite"/>
    </source>
</evidence>
<protein>
    <submittedName>
        <fullName evidence="2">Uncharacterized protein</fullName>
    </submittedName>
</protein>
<dbReference type="Gramene" id="CDF36769">
    <property type="protein sequence ID" value="CDF36769"/>
    <property type="gene ID" value="CHC_T00004815001"/>
</dbReference>
<accession>R7QFA3</accession>
<sequence>MIGRLRMTHDAHIVAVRPPYIWGFSGVRGLQWIGVDRVDRGLYKYIFGFSRILPCPEFLSYLTILPPPTLRTPSHTRHPNHPSHPFYLSYPEQCSCFFLFRLHSAILTALDTTGPTSTDNKHHPSTEHHPCLP</sequence>
<evidence type="ECO:0000313" key="2">
    <source>
        <dbReference type="EMBL" id="CDF36769.1"/>
    </source>
</evidence>
<name>R7QFA3_CHOCR</name>
<dbReference type="Proteomes" id="UP000012073">
    <property type="component" value="Unassembled WGS sequence"/>
</dbReference>
<feature type="compositionally biased region" description="Basic and acidic residues" evidence="1">
    <location>
        <begin position="119"/>
        <end position="133"/>
    </location>
</feature>
<dbReference type="AlphaFoldDB" id="R7QFA3"/>
<feature type="region of interest" description="Disordered" evidence="1">
    <location>
        <begin position="114"/>
        <end position="133"/>
    </location>
</feature>
<evidence type="ECO:0000313" key="3">
    <source>
        <dbReference type="Proteomes" id="UP000012073"/>
    </source>
</evidence>
<dbReference type="KEGG" id="ccp:CHC_T00004815001"/>
<gene>
    <name evidence="2" type="ORF">CHC_T00004815001</name>
</gene>
<organism evidence="2 3">
    <name type="scientific">Chondrus crispus</name>
    <name type="common">Carrageen Irish moss</name>
    <name type="synonym">Polymorpha crispa</name>
    <dbReference type="NCBI Taxonomy" id="2769"/>
    <lineage>
        <taxon>Eukaryota</taxon>
        <taxon>Rhodophyta</taxon>
        <taxon>Florideophyceae</taxon>
        <taxon>Rhodymeniophycidae</taxon>
        <taxon>Gigartinales</taxon>
        <taxon>Gigartinaceae</taxon>
        <taxon>Chondrus</taxon>
    </lineage>
</organism>
<keyword evidence="3" id="KW-1185">Reference proteome</keyword>
<dbReference type="RefSeq" id="XP_005716588.1">
    <property type="nucleotide sequence ID" value="XM_005716531.1"/>
</dbReference>
<dbReference type="EMBL" id="HG001800">
    <property type="protein sequence ID" value="CDF36769.1"/>
    <property type="molecule type" value="Genomic_DNA"/>
</dbReference>
<dbReference type="GeneID" id="17324303"/>